<evidence type="ECO:0008006" key="7">
    <source>
        <dbReference type="Google" id="ProtNLM"/>
    </source>
</evidence>
<evidence type="ECO:0000256" key="3">
    <source>
        <dbReference type="ARBA" id="ARBA00022525"/>
    </source>
</evidence>
<keyword evidence="4" id="KW-0732">Signal</keyword>
<gene>
    <name evidence="6" type="ORF">PANT1444_LOCUS832</name>
</gene>
<evidence type="ECO:0000256" key="4">
    <source>
        <dbReference type="ARBA" id="ARBA00022729"/>
    </source>
</evidence>
<dbReference type="GO" id="GO:0016671">
    <property type="term" value="F:oxidoreductase activity, acting on a sulfur group of donors, disulfide as acceptor"/>
    <property type="evidence" value="ECO:0007669"/>
    <property type="project" value="InterPro"/>
</dbReference>
<reference evidence="6" key="1">
    <citation type="submission" date="2021-01" db="EMBL/GenBank/DDBJ databases">
        <authorList>
            <person name="Corre E."/>
            <person name="Pelletier E."/>
            <person name="Niang G."/>
            <person name="Scheremetjew M."/>
            <person name="Finn R."/>
            <person name="Kale V."/>
            <person name="Holt S."/>
            <person name="Cochrane G."/>
            <person name="Meng A."/>
            <person name="Brown T."/>
            <person name="Cohen L."/>
        </authorList>
    </citation>
    <scope>NUCLEOTIDE SEQUENCE</scope>
    <source>
        <strain evidence="6">CCMP1374</strain>
    </source>
</reference>
<comment type="similarity">
    <text evidence="2">Belongs to the GILT family.</text>
</comment>
<accession>A0A7S0H603</accession>
<evidence type="ECO:0000313" key="6">
    <source>
        <dbReference type="EMBL" id="CAD8467731.1"/>
    </source>
</evidence>
<evidence type="ECO:0000256" key="2">
    <source>
        <dbReference type="ARBA" id="ARBA00005679"/>
    </source>
</evidence>
<protein>
    <recommendedName>
        <fullName evidence="7">Gamma-interferon-inducible lysosomal thiol reductase</fullName>
    </recommendedName>
</protein>
<dbReference type="InterPro" id="IPR004911">
    <property type="entry name" value="Interferon-induced_GILT"/>
</dbReference>
<comment type="subcellular location">
    <subcellularLocation>
        <location evidence="1">Secreted</location>
    </subcellularLocation>
</comment>
<organism evidence="6">
    <name type="scientific">Phaeocystis antarctica</name>
    <dbReference type="NCBI Taxonomy" id="33657"/>
    <lineage>
        <taxon>Eukaryota</taxon>
        <taxon>Haptista</taxon>
        <taxon>Haptophyta</taxon>
        <taxon>Prymnesiophyceae</taxon>
        <taxon>Phaeocystales</taxon>
        <taxon>Phaeocystaceae</taxon>
        <taxon>Phaeocystis</taxon>
    </lineage>
</organism>
<dbReference type="EMBL" id="HBEP01001506">
    <property type="protein sequence ID" value="CAD8467731.1"/>
    <property type="molecule type" value="Transcribed_RNA"/>
</dbReference>
<dbReference type="Pfam" id="PF03227">
    <property type="entry name" value="GILT"/>
    <property type="match status" value="1"/>
</dbReference>
<dbReference type="PANTHER" id="PTHR13234">
    <property type="entry name" value="GAMMA-INTERFERON INDUCIBLE LYSOSOMAL THIOL REDUCTASE GILT"/>
    <property type="match status" value="1"/>
</dbReference>
<dbReference type="GO" id="GO:0005576">
    <property type="term" value="C:extracellular region"/>
    <property type="evidence" value="ECO:0007669"/>
    <property type="project" value="UniProtKB-SubCell"/>
</dbReference>
<dbReference type="AlphaFoldDB" id="A0A7S0H603"/>
<name>A0A7S0H603_9EUKA</name>
<evidence type="ECO:0000256" key="1">
    <source>
        <dbReference type="ARBA" id="ARBA00004613"/>
    </source>
</evidence>
<sequence length="171" mass="18177">MNVTLVPFGNSKFNGAELECQHGEDECTANSWEQCAITLYPKFSTHWPFYLCVETAAKACGEGAGPCVLPKIEGCATGSGLDYSMLSGCVGDKKLANRLQHEFAALTPSDHSYVPWVVVEGKPLKNSEALVKHVCQKYKGANKPAACAKAEAQTVADAAFTSSNAACPAAW</sequence>
<keyword evidence="3" id="KW-0964">Secreted</keyword>
<dbReference type="PANTHER" id="PTHR13234:SF8">
    <property type="entry name" value="GAMMA-INTERFERON-INDUCIBLE LYSOSOMAL THIOL REDUCTASE"/>
    <property type="match status" value="1"/>
</dbReference>
<keyword evidence="5" id="KW-0325">Glycoprotein</keyword>
<proteinExistence type="inferred from homology"/>
<evidence type="ECO:0000256" key="5">
    <source>
        <dbReference type="ARBA" id="ARBA00023180"/>
    </source>
</evidence>